<dbReference type="InterPro" id="IPR015943">
    <property type="entry name" value="WD40/YVTN_repeat-like_dom_sf"/>
</dbReference>
<dbReference type="InterPro" id="IPR036322">
    <property type="entry name" value="WD40_repeat_dom_sf"/>
</dbReference>
<keyword evidence="2" id="KW-0342">GTP-binding</keyword>
<dbReference type="InterPro" id="IPR042227">
    <property type="entry name" value="KBRS"/>
</dbReference>
<organism evidence="3 4">
    <name type="scientific">Cichlidogyrus casuarinus</name>
    <dbReference type="NCBI Taxonomy" id="1844966"/>
    <lineage>
        <taxon>Eukaryota</taxon>
        <taxon>Metazoa</taxon>
        <taxon>Spiralia</taxon>
        <taxon>Lophotrochozoa</taxon>
        <taxon>Platyhelminthes</taxon>
        <taxon>Monogenea</taxon>
        <taxon>Monopisthocotylea</taxon>
        <taxon>Dactylogyridea</taxon>
        <taxon>Ancyrocephalidae</taxon>
        <taxon>Cichlidogyrus</taxon>
    </lineage>
</organism>
<proteinExistence type="predicted"/>
<dbReference type="EMBL" id="JBJKFK010002788">
    <property type="protein sequence ID" value="KAL3310625.1"/>
    <property type="molecule type" value="Genomic_DNA"/>
</dbReference>
<evidence type="ECO:0000256" key="2">
    <source>
        <dbReference type="ARBA" id="ARBA00023134"/>
    </source>
</evidence>
<dbReference type="SUPFAM" id="SSF50978">
    <property type="entry name" value="WD40 repeat-like"/>
    <property type="match status" value="1"/>
</dbReference>
<keyword evidence="4" id="KW-1185">Reference proteome</keyword>
<dbReference type="InterPro" id="IPR001680">
    <property type="entry name" value="WD40_rpt"/>
</dbReference>
<dbReference type="InterPro" id="IPR027417">
    <property type="entry name" value="P-loop_NTPase"/>
</dbReference>
<comment type="caution">
    <text evidence="3">The sequence shown here is derived from an EMBL/GenBank/DDBJ whole genome shotgun (WGS) entry which is preliminary data.</text>
</comment>
<dbReference type="PANTHER" id="PTHR46152:SF3">
    <property type="entry name" value="NF-KAPPA-B INHIBITOR-INTERACTING RAS-LIKE PROTEIN"/>
    <property type="match status" value="1"/>
</dbReference>
<name>A0ABD2PT66_9PLAT</name>
<sequence>MDIFFQKLIPTYEDTYTLLVDTDKGREKLRIYEIGGKCLDKNFGKHFLQVVDAVLFVYDPSSPESFTRIQQLKDIQPVAFLVDSTKNGDLGHCSTVTCVGDSAFSGHFNGFVCVWSLSSRRSIHSWKADPNSTSVVGLYVIPSPSVHFVLVQARDGLIRLFHLQFDPTQAFQSQVVLTQIQQCIPCCSYTFCAFDTSPIGTGELAILFVRGNEQQQICTSKIDNIFQEQVSISTDTLLDFQDMAQFGMPMALNWLDAPSNRCILGCENGHILYCEGKQILLNFDKLAPRSVMHLSLSPKRDSANGRSLYLISVGLTPLADELHAQKRPDDSTLENLLLKVGDKVEMKVFKTGRTKLEDGVSHLAWNKDGSLLAVTCWNGTCLLWQPVKDPEESLVCNMCLPGCQFMPADDLLGDWSSTKTWDKRGGKPCLPNETLRTLHACTFTDHYLITGIPAGTCNSYVSSSLAVWDLRSLK</sequence>
<reference evidence="3 4" key="1">
    <citation type="submission" date="2024-11" db="EMBL/GenBank/DDBJ databases">
        <title>Adaptive evolution of stress response genes in parasites aligns with host niche diversity.</title>
        <authorList>
            <person name="Hahn C."/>
            <person name="Resl P."/>
        </authorList>
    </citation>
    <scope>NUCLEOTIDE SEQUENCE [LARGE SCALE GENOMIC DNA]</scope>
    <source>
        <strain evidence="3">EGGRZ-B1_66</strain>
        <tissue evidence="3">Body</tissue>
    </source>
</reference>
<dbReference type="InterPro" id="IPR011047">
    <property type="entry name" value="Quinoprotein_ADH-like_sf"/>
</dbReference>
<evidence type="ECO:0000256" key="1">
    <source>
        <dbReference type="ARBA" id="ARBA00022741"/>
    </source>
</evidence>
<dbReference type="SMART" id="SM00320">
    <property type="entry name" value="WD40"/>
    <property type="match status" value="3"/>
</dbReference>
<dbReference type="GO" id="GO:0005525">
    <property type="term" value="F:GTP binding"/>
    <property type="evidence" value="ECO:0007669"/>
    <property type="project" value="UniProtKB-KW"/>
</dbReference>
<keyword evidence="1" id="KW-0547">Nucleotide-binding</keyword>
<dbReference type="Proteomes" id="UP001626550">
    <property type="component" value="Unassembled WGS sequence"/>
</dbReference>
<dbReference type="PANTHER" id="PTHR46152">
    <property type="entry name" value="NF-KAPPA-B INHIBITOR-INTERACTING RAS-LIKE PROTEIN"/>
    <property type="match status" value="1"/>
</dbReference>
<evidence type="ECO:0000313" key="4">
    <source>
        <dbReference type="Proteomes" id="UP001626550"/>
    </source>
</evidence>
<dbReference type="SUPFAM" id="SSF50998">
    <property type="entry name" value="Quinoprotein alcohol dehydrogenase-like"/>
    <property type="match status" value="1"/>
</dbReference>
<evidence type="ECO:0000313" key="3">
    <source>
        <dbReference type="EMBL" id="KAL3310625.1"/>
    </source>
</evidence>
<protein>
    <submittedName>
        <fullName evidence="3">Uncharacterized protein</fullName>
    </submittedName>
</protein>
<gene>
    <name evidence="3" type="ORF">Ciccas_010806</name>
</gene>
<dbReference type="AlphaFoldDB" id="A0ABD2PT66"/>
<dbReference type="Gene3D" id="2.130.10.10">
    <property type="entry name" value="YVTN repeat-like/Quinoprotein amine dehydrogenase"/>
    <property type="match status" value="1"/>
</dbReference>
<accession>A0ABD2PT66</accession>
<dbReference type="Gene3D" id="3.40.50.300">
    <property type="entry name" value="P-loop containing nucleotide triphosphate hydrolases"/>
    <property type="match status" value="1"/>
</dbReference>